<evidence type="ECO:0000256" key="2">
    <source>
        <dbReference type="SAM" id="MobiDB-lite"/>
    </source>
</evidence>
<dbReference type="Pfam" id="PF13589">
    <property type="entry name" value="HATPase_c_3"/>
    <property type="match status" value="1"/>
</dbReference>
<feature type="region of interest" description="Disordered" evidence="2">
    <location>
        <begin position="67"/>
        <end position="88"/>
    </location>
</feature>
<feature type="compositionally biased region" description="Gly residues" evidence="2">
    <location>
        <begin position="76"/>
        <end position="88"/>
    </location>
</feature>
<dbReference type="Pfam" id="PF22899">
    <property type="entry name" value="SMCHD1_S5"/>
    <property type="match status" value="1"/>
</dbReference>
<name>A0AAX4PF99_9CHLO</name>
<gene>
    <name evidence="4" type="ORF">HKI87_10g64740</name>
</gene>
<dbReference type="InterPro" id="IPR038892">
    <property type="entry name" value="SMCHD1"/>
</dbReference>
<feature type="coiled-coil region" evidence="1">
    <location>
        <begin position="1728"/>
        <end position="1790"/>
    </location>
</feature>
<accession>A0AAX4PF99</accession>
<feature type="coiled-coil region" evidence="1">
    <location>
        <begin position="216"/>
        <end position="243"/>
    </location>
</feature>
<keyword evidence="5" id="KW-1185">Reference proteome</keyword>
<feature type="region of interest" description="Disordered" evidence="2">
    <location>
        <begin position="129"/>
        <end position="175"/>
    </location>
</feature>
<dbReference type="Proteomes" id="UP001472866">
    <property type="component" value="Chromosome 10"/>
</dbReference>
<evidence type="ECO:0000313" key="4">
    <source>
        <dbReference type="EMBL" id="WZN64917.1"/>
    </source>
</evidence>
<evidence type="ECO:0000313" key="5">
    <source>
        <dbReference type="Proteomes" id="UP001472866"/>
    </source>
</evidence>
<feature type="compositionally biased region" description="Low complexity" evidence="2">
    <location>
        <begin position="162"/>
        <end position="175"/>
    </location>
</feature>
<dbReference type="Gene3D" id="3.30.565.10">
    <property type="entry name" value="Histidine kinase-like ATPase, C-terminal domain"/>
    <property type="match status" value="1"/>
</dbReference>
<feature type="domain" description="SMCHD1 ribosomal S5" evidence="3">
    <location>
        <begin position="371"/>
        <end position="577"/>
    </location>
</feature>
<reference evidence="4 5" key="1">
    <citation type="submission" date="2024-03" db="EMBL/GenBank/DDBJ databases">
        <title>Complete genome sequence of the green alga Chloropicon roscoffensis RCC1871.</title>
        <authorList>
            <person name="Lemieux C."/>
            <person name="Pombert J.-F."/>
            <person name="Otis C."/>
            <person name="Turmel M."/>
        </authorList>
    </citation>
    <scope>NUCLEOTIDE SEQUENCE [LARGE SCALE GENOMIC DNA]</scope>
    <source>
        <strain evidence="4 5">RCC1871</strain>
    </source>
</reference>
<dbReference type="InterPro" id="IPR055109">
    <property type="entry name" value="SMCHD1_S5"/>
</dbReference>
<proteinExistence type="predicted"/>
<sequence>MEPHGGHDSMTPSDPEVGLGRERITFVPHPRTLTAAGDLEYFTSQRGKQTVSYALAELVDNALSATAGQEAEHGGEGQGAVGSGGSGGGRKVRICFCVNGSGTAASLFVEDNGVGMDRRGVNDWAVMNLSKSERERRESESGPGSLGGTSDAGGGSDPFALTQQHTQRQTQAGRGTQDRFLCSSLSFFGVGSKNAAFFLGDSVHVATRPRGGEGQVLDLSLSARELEERYRRKENAYEAFLHSREPKDTSTLTKEERRFGPVVQAVMSEKCGAGGFTRLTVTNLKREVIGQIKDRQSCEQVCRELAHIYHFYVHGAAGSRGGVSVGAEGGDPVNAMATCLPDGSALPDVDVEFHCDGRLLLRRTLGDVEDDPLSLHLKSQRSEFAFSLEVPGRGRVDGALYYFPFDAEGETMPSSASSASWPYDKDSAHHAELTQANTQQLPNDFLQTQASRGTQRQTQRAARLSQVSLAPDPAALVAVQQRRPLFETFWQGRLIPESRVSSLPFVDATFHSKHLRDKIPPECHGRLWGLLFFGHQFRVTRNKLSFRDNLEDLLMESFSSDRYTEKKFKEWVARCHRELDRNLKFEGINGAEAQAAARRDHGEMCTRFDRVVAGDETIAAGDVVQLKTTPKVVGRVEGVLAGKVMRSDGRHSAGFLLVAQIPSEVFGRRVQAFPVRRFKAKLSAAEAEAHCKKVWGKAPCHVAVEPLHLATGKVASFGAGDNFPPTYVAVTNAAGQRCTKCVTEGKKQNLSVVQRLYFLGDDGAGEPQDNRAAAAEGEELLCVTNCTPKHEVFGFEKVKGGLKRSGRYLMRFTVEPAAGGRKPLSLEVNISVSAGPCSRMEFEWAGGQDLASSHDGCALGEPMPDLSLRLFDDNDNPAPSAAAAVADGGGVEVEVSGAGEAGELVAKWVACERHGGGATLSGLTLEPRGGGPLQCFVPRGRAKKQFRPGCIKCKLTVRCGGGDGEGAWAVECSAKVSVRPGPPASFDVVDGADLSSNEESNPLQLVQNEPVPSMTLSLRDAYGNATAAPRGSAQWCARVSCEALSPDHREFVFCEDKGTCVVEGLVCEEATFAKCHLRLRREQPPGETVVAETLTCGGGGEGFERVAWLQIEPSSAPSALAILRDGVEFAADPNGSDDLVVEGVGAGAVVEGLEAGVRDATGRQAPCGRVAKITCSWVQGTRQASAGASGCFPLPPLRAPTNCAEVVSFWVRLVVDGIVLESSLMVRPVPGPPHSWAVSSESAKVYCGEPFVVHVEAVDEHQNRCDLADLAAPDLPVPKVEPVSERELEVENGGWEGAWERDEDDARTFVARLALRGEQGPIALRIYSDEGVGMAEDLWQVTLAPGPPSRLTLNLPADAPPEFYTTCHVASVVCHVRDVWGNPIPSCKEFEVVLQPSARSLADEGVFAQVSCKGGNRHKVSGGTCSFEDVSIKCPKPGRYALVCVSKSRKLSVEEATLEIDAKCSNRVVSLEVVEMQEAECQAGGGIDLEVALSTEDGVAPLREAVEDALRIIVAGEEAAREEPLGARLVDYCAEKGRATFATDRVTRAGSYGVTACFQESRAVLGSYTVRSLSCQFSVVPFEPKALSLVPRGAEAALSMIRASDETLGRRPLISGCSFQLQDIYGNATIAEGASISFHLYEDEQHQNEVKGALSCTGSLEIDAEGLFRVGDVGTTEAGADFLRRGDSAAALDCHVAVRCRLGRRQKPFVAWARPLCCSNDEAQAQRRQELASRKASLEGRLQEKRDKLRALEDATVSAKEDLGLGTRSLRNLDAALGEQRAKVAEAEGRGSRPAIARALSKFKTASQVCERVAGADYVGWMVAQATCEHENLARVLSWYRRNKLQVMVFGTGEAMRKARHELKEKRQEIPDMISAEVMRRHDSRRRQTARACKVTSAEAALLGQMGCLSKRLHEDALNGSDDPLPCHLPHHHVDRQQWPEGLEAWPKGFLGHTYNLVRPRRKNTRSTVVYTMTGTTLVFDEWTNAYAYFKCCRRDLKCDVPTCFNLDGTMVDADGVLVGTRAKCPDKITQLKVALGGSDEAVQGERRKLKRIEQLAVMVAEMDKCKGDVTATKRKVQECRQELDRLSAGGRVGRPQSQAAAAALMELDANQAAGPAEEEEVPSSQKRPSPEPQQSRARPSRRRRMIVEMEE</sequence>
<feature type="compositionally biased region" description="Basic and acidic residues" evidence="2">
    <location>
        <begin position="131"/>
        <end position="140"/>
    </location>
</feature>
<feature type="compositionally biased region" description="Low complexity" evidence="2">
    <location>
        <begin position="2105"/>
        <end position="2114"/>
    </location>
</feature>
<dbReference type="PANTHER" id="PTHR22640:SF2">
    <property type="entry name" value="STRUCTURAL MAINTENANCE OF CHROMOSOMES FLEXIBLE HINGE DOMAIN-CONTAINING PROTEIN 1"/>
    <property type="match status" value="1"/>
</dbReference>
<organism evidence="4 5">
    <name type="scientific">Chloropicon roscoffensis</name>
    <dbReference type="NCBI Taxonomy" id="1461544"/>
    <lineage>
        <taxon>Eukaryota</taxon>
        <taxon>Viridiplantae</taxon>
        <taxon>Chlorophyta</taxon>
        <taxon>Chloropicophyceae</taxon>
        <taxon>Chloropicales</taxon>
        <taxon>Chloropicaceae</taxon>
        <taxon>Chloropicon</taxon>
    </lineage>
</organism>
<dbReference type="InterPro" id="IPR036890">
    <property type="entry name" value="HATPase_C_sf"/>
</dbReference>
<dbReference type="PANTHER" id="PTHR22640">
    <property type="entry name" value="STRUCTURAL MAINTENANCE OF CHROMOSOMES FLEXIBLE HINGE DOMAIN-CONTAINING PROTEIN 1"/>
    <property type="match status" value="1"/>
</dbReference>
<dbReference type="GO" id="GO:0006302">
    <property type="term" value="P:double-strand break repair"/>
    <property type="evidence" value="ECO:0007669"/>
    <property type="project" value="InterPro"/>
</dbReference>
<dbReference type="EMBL" id="CP151510">
    <property type="protein sequence ID" value="WZN64917.1"/>
    <property type="molecule type" value="Genomic_DNA"/>
</dbReference>
<feature type="region of interest" description="Disordered" evidence="2">
    <location>
        <begin position="2105"/>
        <end position="2152"/>
    </location>
</feature>
<evidence type="ECO:0000259" key="3">
    <source>
        <dbReference type="Pfam" id="PF22899"/>
    </source>
</evidence>
<protein>
    <submittedName>
        <fullName evidence="4">Structural maintenance of chromosomes protein</fullName>
    </submittedName>
</protein>
<keyword evidence="1" id="KW-0175">Coiled coil</keyword>
<evidence type="ECO:0000256" key="1">
    <source>
        <dbReference type="SAM" id="Coils"/>
    </source>
</evidence>
<feature type="compositionally biased region" description="Gly residues" evidence="2">
    <location>
        <begin position="144"/>
        <end position="156"/>
    </location>
</feature>